<dbReference type="InterPro" id="IPR029016">
    <property type="entry name" value="GAF-like_dom_sf"/>
</dbReference>
<evidence type="ECO:0000313" key="6">
    <source>
        <dbReference type="EMBL" id="MVO17911.1"/>
    </source>
</evidence>
<keyword evidence="7" id="KW-1185">Reference proteome</keyword>
<feature type="domain" description="IclR-ED" evidence="5">
    <location>
        <begin position="133"/>
        <end position="291"/>
    </location>
</feature>
<dbReference type="SUPFAM" id="SSF46785">
    <property type="entry name" value="Winged helix' DNA-binding domain"/>
    <property type="match status" value="1"/>
</dbReference>
<dbReference type="SUPFAM" id="SSF55781">
    <property type="entry name" value="GAF domain-like"/>
    <property type="match status" value="1"/>
</dbReference>
<feature type="domain" description="HTH iclR-type" evidence="4">
    <location>
        <begin position="71"/>
        <end position="132"/>
    </location>
</feature>
<dbReference type="PANTHER" id="PTHR30136">
    <property type="entry name" value="HELIX-TURN-HELIX TRANSCRIPTIONAL REGULATOR, ICLR FAMILY"/>
    <property type="match status" value="1"/>
</dbReference>
<reference evidence="6 7" key="1">
    <citation type="submission" date="2019-12" db="EMBL/GenBank/DDBJ databases">
        <authorList>
            <person name="Zhang Y.-J."/>
        </authorList>
    </citation>
    <scope>NUCLEOTIDE SEQUENCE [LARGE SCALE GENOMIC DNA]</scope>
    <source>
        <strain evidence="6 7">CY05</strain>
    </source>
</reference>
<accession>A0A6L6WKI9</accession>
<keyword evidence="1" id="KW-0805">Transcription regulation</keyword>
<dbReference type="Gene3D" id="3.30.450.40">
    <property type="match status" value="2"/>
</dbReference>
<dbReference type="InterPro" id="IPR036390">
    <property type="entry name" value="WH_DNA-bd_sf"/>
</dbReference>
<dbReference type="InterPro" id="IPR050707">
    <property type="entry name" value="HTH_MetabolicPath_Reg"/>
</dbReference>
<gene>
    <name evidence="6" type="ORF">GO984_19000</name>
</gene>
<evidence type="ECO:0000256" key="2">
    <source>
        <dbReference type="ARBA" id="ARBA00023125"/>
    </source>
</evidence>
<dbReference type="SMART" id="SM00346">
    <property type="entry name" value="HTH_ICLR"/>
    <property type="match status" value="1"/>
</dbReference>
<organism evidence="6 7">
    <name type="scientific">Parasedimentitalea huanghaiensis</name>
    <dbReference type="NCBI Taxonomy" id="2682100"/>
    <lineage>
        <taxon>Bacteria</taxon>
        <taxon>Pseudomonadati</taxon>
        <taxon>Pseudomonadota</taxon>
        <taxon>Alphaproteobacteria</taxon>
        <taxon>Rhodobacterales</taxon>
        <taxon>Paracoccaceae</taxon>
        <taxon>Parasedimentitalea</taxon>
    </lineage>
</organism>
<evidence type="ECO:0000313" key="7">
    <source>
        <dbReference type="Proteomes" id="UP000478892"/>
    </source>
</evidence>
<evidence type="ECO:0000259" key="5">
    <source>
        <dbReference type="PROSITE" id="PS51078"/>
    </source>
</evidence>
<keyword evidence="2" id="KW-0238">DNA-binding</keyword>
<proteinExistence type="predicted"/>
<name>A0A6L6WKI9_9RHOB</name>
<dbReference type="GO" id="GO:0045892">
    <property type="term" value="P:negative regulation of DNA-templated transcription"/>
    <property type="evidence" value="ECO:0007669"/>
    <property type="project" value="TreeGrafter"/>
</dbReference>
<evidence type="ECO:0000256" key="1">
    <source>
        <dbReference type="ARBA" id="ARBA00023015"/>
    </source>
</evidence>
<dbReference type="PROSITE" id="PS51078">
    <property type="entry name" value="ICLR_ED"/>
    <property type="match status" value="1"/>
</dbReference>
<dbReference type="PANTHER" id="PTHR30136:SF39">
    <property type="entry name" value="TRANSCRIPTIONAL REGULATORY PROTEIN"/>
    <property type="match status" value="1"/>
</dbReference>
<dbReference type="Pfam" id="PF09339">
    <property type="entry name" value="HTH_IclR"/>
    <property type="match status" value="1"/>
</dbReference>
<dbReference type="EMBL" id="WQLV01000015">
    <property type="protein sequence ID" value="MVO17911.1"/>
    <property type="molecule type" value="Genomic_DNA"/>
</dbReference>
<evidence type="ECO:0000256" key="3">
    <source>
        <dbReference type="ARBA" id="ARBA00023163"/>
    </source>
</evidence>
<keyword evidence="3" id="KW-0804">Transcription</keyword>
<dbReference type="InterPro" id="IPR005471">
    <property type="entry name" value="Tscrpt_reg_IclR_N"/>
</dbReference>
<comment type="caution">
    <text evidence="6">The sequence shown here is derived from an EMBL/GenBank/DDBJ whole genome shotgun (WGS) entry which is preliminary data.</text>
</comment>
<protein>
    <submittedName>
        <fullName evidence="6">Helix-turn-helix domain-containing protein</fullName>
    </submittedName>
</protein>
<dbReference type="Pfam" id="PF01614">
    <property type="entry name" value="IclR_C"/>
    <property type="match status" value="2"/>
</dbReference>
<sequence>MPSSGLDIRCPFAYLFAQHQEWQDHKFGWACLGKSVLSSRTKLLTSERYDKNQVNVKGKNWGQKMTEAKGVEAVDRALKILNCFDAGTVELSLAELSRLTGFYKSTILRIAVSLERFEFLVRGDTGLFRLGTAAGRLGAFYRQTFDLAEVVRPQLKALCDATNETASFYIREGESRICLYRAEPKRAIRHSITEGASMPLVHGASGKILLAFSGAKTKQATEIRTQGFCSSFGERDPEVAAISLPLLTRSGRLVGALAVSGLITRFSDDAQKTMLELLKTSQARLATQVLD</sequence>
<dbReference type="AlphaFoldDB" id="A0A6L6WKI9"/>
<dbReference type="InterPro" id="IPR036388">
    <property type="entry name" value="WH-like_DNA-bd_sf"/>
</dbReference>
<dbReference type="Gene3D" id="1.10.10.10">
    <property type="entry name" value="Winged helix-like DNA-binding domain superfamily/Winged helix DNA-binding domain"/>
    <property type="match status" value="1"/>
</dbReference>
<dbReference type="GO" id="GO:0003677">
    <property type="term" value="F:DNA binding"/>
    <property type="evidence" value="ECO:0007669"/>
    <property type="project" value="UniProtKB-KW"/>
</dbReference>
<dbReference type="Proteomes" id="UP000478892">
    <property type="component" value="Unassembled WGS sequence"/>
</dbReference>
<dbReference type="PROSITE" id="PS51077">
    <property type="entry name" value="HTH_ICLR"/>
    <property type="match status" value="1"/>
</dbReference>
<evidence type="ECO:0000259" key="4">
    <source>
        <dbReference type="PROSITE" id="PS51077"/>
    </source>
</evidence>
<dbReference type="GO" id="GO:0003700">
    <property type="term" value="F:DNA-binding transcription factor activity"/>
    <property type="evidence" value="ECO:0007669"/>
    <property type="project" value="TreeGrafter"/>
</dbReference>
<dbReference type="InterPro" id="IPR014757">
    <property type="entry name" value="Tscrpt_reg_IclR_C"/>
</dbReference>